<evidence type="ECO:0000313" key="3">
    <source>
        <dbReference type="EMBL" id="SIT32665.1"/>
    </source>
</evidence>
<feature type="signal peptide" evidence="2">
    <location>
        <begin position="1"/>
        <end position="23"/>
    </location>
</feature>
<evidence type="ECO:0000256" key="2">
    <source>
        <dbReference type="SAM" id="SignalP"/>
    </source>
</evidence>
<dbReference type="Gene3D" id="1.25.40.10">
    <property type="entry name" value="Tetratricopeptide repeat domain"/>
    <property type="match status" value="6"/>
</dbReference>
<dbReference type="InterPro" id="IPR019734">
    <property type="entry name" value="TPR_rpt"/>
</dbReference>
<dbReference type="Pfam" id="PF12895">
    <property type="entry name" value="ANAPC3"/>
    <property type="match status" value="1"/>
</dbReference>
<dbReference type="OrthoDB" id="9814448at2"/>
<dbReference type="Proteomes" id="UP000186917">
    <property type="component" value="Unassembled WGS sequence"/>
</dbReference>
<feature type="repeat" description="TPR" evidence="1">
    <location>
        <begin position="111"/>
        <end position="144"/>
    </location>
</feature>
<dbReference type="EMBL" id="FTOR01000011">
    <property type="protein sequence ID" value="SIT32665.1"/>
    <property type="molecule type" value="Genomic_DNA"/>
</dbReference>
<evidence type="ECO:0000313" key="4">
    <source>
        <dbReference type="Proteomes" id="UP000186917"/>
    </source>
</evidence>
<protein>
    <submittedName>
        <fullName evidence="3">Tetratricopeptide repeat-containing protein</fullName>
    </submittedName>
</protein>
<dbReference type="Pfam" id="PF13174">
    <property type="entry name" value="TPR_6"/>
    <property type="match status" value="2"/>
</dbReference>
<feature type="chain" id="PRO_5012026446" evidence="2">
    <location>
        <begin position="24"/>
        <end position="1016"/>
    </location>
</feature>
<keyword evidence="2" id="KW-0732">Signal</keyword>
<accession>A0A1N7RC38</accession>
<dbReference type="PROSITE" id="PS51257">
    <property type="entry name" value="PROKAR_LIPOPROTEIN"/>
    <property type="match status" value="1"/>
</dbReference>
<dbReference type="PROSITE" id="PS50005">
    <property type="entry name" value="TPR"/>
    <property type="match status" value="2"/>
</dbReference>
<keyword evidence="4" id="KW-1185">Reference proteome</keyword>
<feature type="repeat" description="TPR" evidence="1">
    <location>
        <begin position="660"/>
        <end position="693"/>
    </location>
</feature>
<dbReference type="SUPFAM" id="SSF48452">
    <property type="entry name" value="TPR-like"/>
    <property type="match status" value="5"/>
</dbReference>
<dbReference type="AlphaFoldDB" id="A0A1N7RC38"/>
<keyword evidence="1" id="KW-0802">TPR repeat</keyword>
<dbReference type="SMART" id="SM00028">
    <property type="entry name" value="TPR"/>
    <property type="match status" value="9"/>
</dbReference>
<reference evidence="4" key="1">
    <citation type="submission" date="2017-01" db="EMBL/GenBank/DDBJ databases">
        <authorList>
            <person name="Varghese N."/>
            <person name="Submissions S."/>
        </authorList>
    </citation>
    <scope>NUCLEOTIDE SEQUENCE [LARGE SCALE GENOMIC DNA]</scope>
    <source>
        <strain evidence="4">DSM 21054</strain>
    </source>
</reference>
<proteinExistence type="predicted"/>
<dbReference type="PANTHER" id="PTHR12558">
    <property type="entry name" value="CELL DIVISION CYCLE 16,23,27"/>
    <property type="match status" value="1"/>
</dbReference>
<dbReference type="InterPro" id="IPR011990">
    <property type="entry name" value="TPR-like_helical_dom_sf"/>
</dbReference>
<dbReference type="PANTHER" id="PTHR12558:SF13">
    <property type="entry name" value="CELL DIVISION CYCLE PROTEIN 27 HOMOLOG"/>
    <property type="match status" value="1"/>
</dbReference>
<dbReference type="Pfam" id="PF13432">
    <property type="entry name" value="TPR_16"/>
    <property type="match status" value="3"/>
</dbReference>
<evidence type="ECO:0000256" key="1">
    <source>
        <dbReference type="PROSITE-ProRule" id="PRU00339"/>
    </source>
</evidence>
<gene>
    <name evidence="3" type="ORF">SAMN05421788_111193</name>
</gene>
<dbReference type="STRING" id="477680.SAMN05421788_111193"/>
<organism evidence="3 4">
    <name type="scientific">Filimonas lacunae</name>
    <dbReference type="NCBI Taxonomy" id="477680"/>
    <lineage>
        <taxon>Bacteria</taxon>
        <taxon>Pseudomonadati</taxon>
        <taxon>Bacteroidota</taxon>
        <taxon>Chitinophagia</taxon>
        <taxon>Chitinophagales</taxon>
        <taxon>Chitinophagaceae</taxon>
        <taxon>Filimonas</taxon>
    </lineage>
</organism>
<name>A0A1N7RC38_9BACT</name>
<sequence>MNKKLTTYFLASVFLSCMGQVNAQATKANNDPDANFKLAKELYQKEKFSLAYPLFKSLDYTAKPNYSGIPVSTQVEARYYTIVCGLRMNDASAEASAIDFIKMEHYKPRIEMLCYHLGEFYFRKQDYSSAIDYYEKAGVANLSNREIADVKFHQAYAYFTMKRFSDARPLFNAIRQIPSDPNYIDATYYYGFISFYEKNYKDALASFKIVQNKPAYQKIVPYYVTEIYYFSGDKDEAIAYGEAALAKGGQYYDMQLRKLIGHALFEKREYAKALPYLEKYVQNTEKVRREDLYELSYCYYEAKQWAKAISGFKELGGKSDSLAQNSMYLLADAYLKTDQKAGARSAFLFCALNSSNATQKEISKFHYGKLSYELGYTDVALNELKDFLVTYPKSTYVNEAKELLISVLANTNNYQEALALTESVGTGSVTVQKVYPKILYGRAVEMVNDQQIVQADGLLNKLLAAPYSTSQQPFAWFWKGEISYRTNKIDSAIYFLQSYFTRPVVYGEVNQANAHYTLGYAFLRQERYDLALQHFEAITTSISGSSSAVQQDAYVRSADCYFMTKRYPKAQQMYENVLSNNLPAADYALYQKAIIAGANNKTNEKVSLLSSLEKRYPASSLVADANMEIANSYMANEDFRSAIPALTKVINDKKAANLKPQAYLKTGVSYFNLDNDVEALNYFKKLVSEYPNAAESDAAVEYVRNIFVSQQRTGEFVNFMRQNGKNVTYSEEDSLTYVAAVIPYNNNQPNQALPALEGYLKGFPDGRNALDAHYQVAVIYNDKKELAKALPHYEAVAAKAPNKYAEISILQAARIYYFELKDYPKASQYFAQLRSIAVQTENKLEAMRGLLRCQLKQQQWAEAVPNAQELLLQKGLATDDKMMANMVVAKNYQLNNQLEDAVTSYKLVIALGKSEYGAEARYHVAEITLTKGNLKDAEKAAFDVINKAGSYDYWITKSYILLGEIYFQQKDYFNSEATLKSIVENAANEELKKEAQQKLDVVVAEKNKNSKVEPQQ</sequence>